<accession>A0AAN9SGE5</accession>
<keyword evidence="1" id="KW-0812">Transmembrane</keyword>
<dbReference type="AlphaFoldDB" id="A0AAN9SGE5"/>
<evidence type="ECO:0000313" key="2">
    <source>
        <dbReference type="EMBL" id="KAK7395941.1"/>
    </source>
</evidence>
<reference evidence="2 3" key="1">
    <citation type="submission" date="2024-01" db="EMBL/GenBank/DDBJ databases">
        <title>The genomes of 5 underutilized Papilionoideae crops provide insights into root nodulation and disease resistanc.</title>
        <authorList>
            <person name="Jiang F."/>
        </authorList>
    </citation>
    <scope>NUCLEOTIDE SEQUENCE [LARGE SCALE GENOMIC DNA]</scope>
    <source>
        <strain evidence="2">DUOXIRENSHENG_FW03</strain>
        <tissue evidence="2">Leaves</tissue>
    </source>
</reference>
<keyword evidence="1" id="KW-1133">Transmembrane helix</keyword>
<name>A0AAN9SGE5_PSOTE</name>
<comment type="caution">
    <text evidence="2">The sequence shown here is derived from an EMBL/GenBank/DDBJ whole genome shotgun (WGS) entry which is preliminary data.</text>
</comment>
<feature type="transmembrane region" description="Helical" evidence="1">
    <location>
        <begin position="93"/>
        <end position="115"/>
    </location>
</feature>
<feature type="transmembrane region" description="Helical" evidence="1">
    <location>
        <begin position="127"/>
        <end position="153"/>
    </location>
</feature>
<evidence type="ECO:0000313" key="3">
    <source>
        <dbReference type="Proteomes" id="UP001386955"/>
    </source>
</evidence>
<keyword evidence="1" id="KW-0472">Membrane</keyword>
<dbReference type="EMBL" id="JAYMYS010000004">
    <property type="protein sequence ID" value="KAK7395941.1"/>
    <property type="molecule type" value="Genomic_DNA"/>
</dbReference>
<dbReference type="Proteomes" id="UP001386955">
    <property type="component" value="Unassembled WGS sequence"/>
</dbReference>
<protein>
    <submittedName>
        <fullName evidence="2">Uncharacterized protein</fullName>
    </submittedName>
</protein>
<proteinExistence type="predicted"/>
<evidence type="ECO:0000256" key="1">
    <source>
        <dbReference type="SAM" id="Phobius"/>
    </source>
</evidence>
<sequence length="195" mass="21947">MSVCPASSYLISIFSFNFLSFKHLVMELNVVKFHELKWKIRVAFGAGRSYASQYCMDYIYFFLYALDVIDIAKCVHDSHVCIYTCGLMSLRQVSICVSVEYVSVFAGVLSSLHVFHVRIHSCDLMSLRLACMYVSVAHMSMGACVLSSMFMFWRSLQLHHNCNCGCITTEIVAASILSNQNATITVFIKVGILVD</sequence>
<keyword evidence="3" id="KW-1185">Reference proteome</keyword>
<organism evidence="2 3">
    <name type="scientific">Psophocarpus tetragonolobus</name>
    <name type="common">Winged bean</name>
    <name type="synonym">Dolichos tetragonolobus</name>
    <dbReference type="NCBI Taxonomy" id="3891"/>
    <lineage>
        <taxon>Eukaryota</taxon>
        <taxon>Viridiplantae</taxon>
        <taxon>Streptophyta</taxon>
        <taxon>Embryophyta</taxon>
        <taxon>Tracheophyta</taxon>
        <taxon>Spermatophyta</taxon>
        <taxon>Magnoliopsida</taxon>
        <taxon>eudicotyledons</taxon>
        <taxon>Gunneridae</taxon>
        <taxon>Pentapetalae</taxon>
        <taxon>rosids</taxon>
        <taxon>fabids</taxon>
        <taxon>Fabales</taxon>
        <taxon>Fabaceae</taxon>
        <taxon>Papilionoideae</taxon>
        <taxon>50 kb inversion clade</taxon>
        <taxon>NPAAA clade</taxon>
        <taxon>indigoferoid/millettioid clade</taxon>
        <taxon>Phaseoleae</taxon>
        <taxon>Psophocarpus</taxon>
    </lineage>
</organism>
<gene>
    <name evidence="2" type="ORF">VNO78_16566</name>
</gene>